<dbReference type="Gene3D" id="1.20.930.70">
    <property type="match status" value="1"/>
</dbReference>
<evidence type="ECO:0000256" key="14">
    <source>
        <dbReference type="ARBA" id="ARBA00048536"/>
    </source>
</evidence>
<dbReference type="Pfam" id="PF22235">
    <property type="entry name" value="FAS1_thioest_ins"/>
    <property type="match status" value="1"/>
</dbReference>
<dbReference type="Gene3D" id="6.10.60.10">
    <property type="match status" value="1"/>
</dbReference>
<dbReference type="PIRSF" id="PIRSF005562">
    <property type="entry name" value="FAS_yeast_beta"/>
    <property type="match status" value="1"/>
</dbReference>
<name>A0A7H8R932_TALRU</name>
<dbReference type="InterPro" id="IPR016452">
    <property type="entry name" value="Fas1/AflB-like"/>
</dbReference>
<evidence type="ECO:0000256" key="10">
    <source>
        <dbReference type="ARBA" id="ARBA00023268"/>
    </source>
</evidence>
<evidence type="ECO:0000256" key="7">
    <source>
        <dbReference type="ARBA" id="ARBA00023002"/>
    </source>
</evidence>
<dbReference type="InterPro" id="IPR039569">
    <property type="entry name" value="FAS1-like_DH_region"/>
</dbReference>
<gene>
    <name evidence="20" type="ORF">TRUGW13939_10098</name>
</gene>
<evidence type="ECO:0000313" key="20">
    <source>
        <dbReference type="EMBL" id="QKX62930.1"/>
    </source>
</evidence>
<dbReference type="GO" id="GO:0004312">
    <property type="term" value="F:fatty acid synthase activity"/>
    <property type="evidence" value="ECO:0007669"/>
    <property type="project" value="InterPro"/>
</dbReference>
<evidence type="ECO:0000256" key="9">
    <source>
        <dbReference type="ARBA" id="ARBA00023239"/>
    </source>
</evidence>
<evidence type="ECO:0000256" key="4">
    <source>
        <dbReference type="ARBA" id="ARBA00022679"/>
    </source>
</evidence>
<dbReference type="PANTHER" id="PTHR10982:SF21">
    <property type="entry name" value="FATTY ACID SYNTHASE SUBUNIT BETA"/>
    <property type="match status" value="1"/>
</dbReference>
<accession>A0A7H8R932</accession>
<evidence type="ECO:0000313" key="21">
    <source>
        <dbReference type="Proteomes" id="UP000509510"/>
    </source>
</evidence>
<evidence type="ECO:0000256" key="16">
    <source>
        <dbReference type="ARBA" id="ARBA00048835"/>
    </source>
</evidence>
<dbReference type="Gene3D" id="3.30.70.2430">
    <property type="match status" value="1"/>
</dbReference>
<dbReference type="Pfam" id="PF13452">
    <property type="entry name" value="FAS1_DH_region"/>
    <property type="match status" value="1"/>
</dbReference>
<dbReference type="InterPro" id="IPR002539">
    <property type="entry name" value="MaoC-like_dom"/>
</dbReference>
<comment type="pathway">
    <text evidence="2">Secondary metabolite biosynthesis.</text>
</comment>
<comment type="subunit">
    <text evidence="11">[Alpha(6)beta(6)] hexamers of two multifunctional subunits (alpha and beta).</text>
</comment>
<evidence type="ECO:0000259" key="19">
    <source>
        <dbReference type="SMART" id="SM00827"/>
    </source>
</evidence>
<dbReference type="SMART" id="SM00827">
    <property type="entry name" value="PKS_AT"/>
    <property type="match status" value="1"/>
</dbReference>
<comment type="catalytic activity">
    <reaction evidence="16">
        <text>holo-[ACP] + acetyl-CoA = acetyl-[ACP] + CoA</text>
        <dbReference type="Rhea" id="RHEA:41788"/>
        <dbReference type="Rhea" id="RHEA-COMP:9621"/>
        <dbReference type="Rhea" id="RHEA-COMP:9685"/>
        <dbReference type="ChEBI" id="CHEBI:57287"/>
        <dbReference type="ChEBI" id="CHEBI:57288"/>
        <dbReference type="ChEBI" id="CHEBI:64479"/>
        <dbReference type="ChEBI" id="CHEBI:78446"/>
        <dbReference type="EC" id="2.3.1.38"/>
    </reaction>
</comment>
<feature type="active site" description="For acetyltransferase activity" evidence="18">
    <location>
        <position position="270"/>
    </location>
</feature>
<dbReference type="InterPro" id="IPR040883">
    <property type="entry name" value="FAS_meander"/>
</dbReference>
<dbReference type="KEGG" id="trg:TRUGW13939_10098"/>
<dbReference type="InterPro" id="IPR014043">
    <property type="entry name" value="Acyl_transferase_dom"/>
</dbReference>
<dbReference type="Gene3D" id="3.30.1120.100">
    <property type="match status" value="1"/>
</dbReference>
<dbReference type="SUPFAM" id="SSF54637">
    <property type="entry name" value="Thioesterase/thiol ester dehydrase-isomerase"/>
    <property type="match status" value="2"/>
</dbReference>
<evidence type="ECO:0000256" key="1">
    <source>
        <dbReference type="ARBA" id="ARBA00001055"/>
    </source>
</evidence>
<dbReference type="InterPro" id="IPR032088">
    <property type="entry name" value="SAT"/>
</dbReference>
<evidence type="ECO:0000256" key="6">
    <source>
        <dbReference type="ARBA" id="ARBA00022857"/>
    </source>
</evidence>
<dbReference type="GO" id="GO:0006633">
    <property type="term" value="P:fatty acid biosynthetic process"/>
    <property type="evidence" value="ECO:0007669"/>
    <property type="project" value="InterPro"/>
</dbReference>
<comment type="catalytic activity">
    <reaction evidence="1">
        <text>a (3R)-hydroxyacyl-[ACP] = a (2E)-enoyl-[ACP] + H2O</text>
        <dbReference type="Rhea" id="RHEA:13097"/>
        <dbReference type="Rhea" id="RHEA-COMP:9925"/>
        <dbReference type="Rhea" id="RHEA-COMP:9945"/>
        <dbReference type="ChEBI" id="CHEBI:15377"/>
        <dbReference type="ChEBI" id="CHEBI:78784"/>
        <dbReference type="ChEBI" id="CHEBI:78827"/>
        <dbReference type="EC" id="4.2.1.59"/>
    </reaction>
</comment>
<dbReference type="Gene3D" id="1.20.1050.120">
    <property type="match status" value="1"/>
</dbReference>
<dbReference type="InterPro" id="IPR001227">
    <property type="entry name" value="Ac_transferase_dom_sf"/>
</dbReference>
<dbReference type="Gene3D" id="6.20.240.10">
    <property type="match status" value="1"/>
</dbReference>
<keyword evidence="6 17" id="KW-0521">NADP</keyword>
<comment type="catalytic activity">
    <reaction evidence="13">
        <text>holo-[ACP] + malonyl-CoA = malonyl-[ACP] + CoA</text>
        <dbReference type="Rhea" id="RHEA:41792"/>
        <dbReference type="Rhea" id="RHEA-COMP:9623"/>
        <dbReference type="Rhea" id="RHEA-COMP:9685"/>
        <dbReference type="ChEBI" id="CHEBI:57287"/>
        <dbReference type="ChEBI" id="CHEBI:57384"/>
        <dbReference type="ChEBI" id="CHEBI:64479"/>
        <dbReference type="ChEBI" id="CHEBI:78449"/>
        <dbReference type="EC" id="2.3.1.39"/>
    </reaction>
</comment>
<dbReference type="InterPro" id="IPR013565">
    <property type="entry name" value="Fas1/AflB-like_central"/>
</dbReference>
<dbReference type="Pfam" id="PF08354">
    <property type="entry name" value="Fas1-AflB-like_hel"/>
    <property type="match status" value="1"/>
</dbReference>
<dbReference type="CDD" id="cd03447">
    <property type="entry name" value="FAS_MaoC"/>
    <property type="match status" value="1"/>
</dbReference>
<evidence type="ECO:0000256" key="3">
    <source>
        <dbReference type="ARBA" id="ARBA00010009"/>
    </source>
</evidence>
<sequence length="2063" mass="231006">MAFDYVWTPTTNETIFSLDSPLTDYDDRYFGIRRSPSSESSKIDVDLLAFLESEPSTTTKVERLSSYIQEILQQARPSRMDDNWGILQKCLEYYNRSLLCQENIHTVVSSLDLDLQKKLDVIHTYYAVSSLVDSHTKSVGSSLLSDASSHKAKIICVFGGQGVETYLNELRERYNTYQSLLQSFIITLSDHLQMLASDIRIKHMYPHGLDIRGWLECPELTPDSDYLLSAPVSMPLIGLAQIVNYFIVCKVLDVSPGDFRNHLAGAAGHSQGIVVAALLGTASSWGSFDKATRTALTVLFWIGCRSQQHFPESSIPPISRSDSEKLTPMLSVKGLSLKTLENHIFALNNHLPSSKKIHLALVNSPRQFVVAGWPPSLYALKTDLSSDDVSSAQETPRVPYSHRKPVVHTRFLSSTVPFHTPLLESASKQIQEDLGQLIVRGHDIPFPIFSTDTNVDLREHDNIINALVRMVTVGTVNWEGALKFPKITHVMDFGPGKEHGMGSLVNTLKAGTGVRTILANILQGPSKTLGYTSELYSSKEEVVYPNTWEEKFAPRLIRTADRRITVDTRFSRLTGLPPVMVAGMTPTTCSWEFVAEVMKAGFHVEFATGRYHNAESMKAALSNLVTAIPSGRGVTCNVIYADPRALGWQIPLLVDLRQSGFPIESLTIGAGVPSVDIANGYIKDLGLRYISFKPGSKDAIDAVMRIAEANSTFPIVLQWTGGRAGGHHSFEDFHNPILEKYGQIRSHSNIILMAGSGFGGSDDTYPYLTGTWSQQFGHPPMPFDGILLGSRVMAAKEAPTSLAAKQAIANASGIHDNMWEGTYQRSTGGVISVKSEMGEPIHKLATRGVLLWAELDKKIFSLPSAKKLVELGKQKDYIISRLNMDFQKVWFGQTSAGKPVDMQQMTYTEVLKRLIGLLYPKNIESWVDPSYKTFTMDFIRVVEDNFGSRTRRNAVLQHISQLEKPYQLLDHIFRAYPDTINTIITAHDANSLLRLYRRPGQKPLPFILALDETFEYWFKKDSLWQSESIESVIDQDVGRVCILHGPVAAQFTKVVDEPVRHILGGIHDSHIDGILKERYAGDNSKIPSISHLYSDFKPVKERFEIPGLVMQRFNEPSMLIFRLEDSGSPLPQVQEWARLLGGQTPSWRQALLTLDNIVQGQMQVPNPVKQMLAPRPGLTVQIIHPDDPKETVITLKQIPRKGSWDAASVEMRALSTTEIQVTLREPPIAEREPESLTFCFAYKVESGMNPIQEIMDARNSRITEFYRRIWINPDSQSERSKADTQGDKFLVTRKDISDFSKAIENKNALYHWRPEMPLYAPLDFAIVIAWKSLMGCLFSNAIDGDLLKLLHLGNHFEVLDNASCICEGDVLYTTAETKSIRIRKDSGKIIEVHATIHRDHKPIVLVKSEFIIQGSYTDYANTFEVREEKPWQIPLTSAKDVAVLQSRTWMRCNPGIDLKKFIGRNLVFRLRSRYTFKDSVFFDRIQTTGEVTAVLDNVRIVIGSVYLKSTEYGRNPVIDFLERHSIAFDRVDRYNTPRPLCEDIQVKAPVFSEPYARASTDFNPIHLSEAFARYAGHDGTVIHGMYTSGLIRGIVELYVAENDPERVQSWSCSFKGKVNPGDDIQVSVNHVGMDDGRMMISATARSIKTGAEVLSATANVLQKRTAYVFTGQGSQDAGMGMELYEHSEAARHVWDTADQYYQDTYGFSIIDIVRRNPKELTIFFGGKRGKAIRENYMSLIFDVADSHGNLATVKAFPEITNTTRSYTYQSESGLLHETIFTQPAMAFTELSRVHEMRARGVIDRNSCFAGHSLGEFIALGGLGELFTLDGLAALTFYRGLTMQKAVRQDGQAAIEYSMCAINPARLSTDFREADLRLVVEAVARETGGLCEIVNYNVENMQYVCAGELRCLDCLAGVLDQLATHPIIFKANDFTSSETRSELQTIIQSSLAHTTAKPQPLILKRSKATIPLKVNVPFHSSLLRPGVDSFRRILERSIPNHMIQPELLIGKYIPNLTAKPFELSKAYCSDILALTKSSRMHEILENVRFLVPASLSFTTPRLLT</sequence>
<keyword evidence="9" id="KW-0456">Lyase</keyword>
<dbReference type="GeneID" id="55997579"/>
<evidence type="ECO:0000256" key="17">
    <source>
        <dbReference type="PIRNR" id="PIRNR005562"/>
    </source>
</evidence>
<dbReference type="Gene3D" id="3.10.129.10">
    <property type="entry name" value="Hotdog Thioesterase"/>
    <property type="match status" value="2"/>
</dbReference>
<dbReference type="GO" id="GO:0019171">
    <property type="term" value="F:(3R)-hydroxyacyl-[acyl-carrier-protein] dehydratase activity"/>
    <property type="evidence" value="ECO:0007669"/>
    <property type="project" value="UniProtKB-EC"/>
</dbReference>
<dbReference type="GO" id="GO:0005835">
    <property type="term" value="C:fatty acid synthase complex"/>
    <property type="evidence" value="ECO:0007669"/>
    <property type="project" value="UniProtKB-UniRule"/>
</dbReference>
<dbReference type="Gene3D" id="6.10.140.1400">
    <property type="match status" value="1"/>
</dbReference>
<evidence type="ECO:0000256" key="2">
    <source>
        <dbReference type="ARBA" id="ARBA00005179"/>
    </source>
</evidence>
<dbReference type="SUPFAM" id="SSF52151">
    <property type="entry name" value="FabD/lysophospholipase-like"/>
    <property type="match status" value="2"/>
</dbReference>
<reference evidence="21" key="1">
    <citation type="submission" date="2020-06" db="EMBL/GenBank/DDBJ databases">
        <title>A chromosome-scale genome assembly of Talaromyces rugulosus W13939.</title>
        <authorList>
            <person name="Wang B."/>
            <person name="Guo L."/>
            <person name="Ye K."/>
            <person name="Wang L."/>
        </authorList>
    </citation>
    <scope>NUCLEOTIDE SEQUENCE [LARGE SCALE GENOMIC DNA]</scope>
    <source>
        <strain evidence="21">W13939</strain>
    </source>
</reference>
<dbReference type="Proteomes" id="UP000509510">
    <property type="component" value="Chromosome V"/>
</dbReference>
<comment type="similarity">
    <text evidence="3 17">Belongs to the fungal fatty acid synthetase subunit beta family.</text>
</comment>
<dbReference type="InterPro" id="IPR050830">
    <property type="entry name" value="Fungal_FAS"/>
</dbReference>
<dbReference type="PRINTS" id="PR01483">
    <property type="entry name" value="FASYNTHASE"/>
</dbReference>
<dbReference type="FunFam" id="3.20.20.70:FF:000078">
    <property type="entry name" value="Fatty acid synthase beta subunit dehydratase"/>
    <property type="match status" value="1"/>
</dbReference>
<dbReference type="FunFam" id="3.40.366.10:FF:000006">
    <property type="entry name" value="Fatty acid synthase beta subunit dehydratase"/>
    <property type="match status" value="1"/>
</dbReference>
<comment type="catalytic activity">
    <reaction evidence="12">
        <text>acetyl-CoA + n malonyl-CoA + 2n NADPH + 4n H(+) = a long-chain-acyl-CoA + n CoA + n CO2 + 2n NADP(+).</text>
        <dbReference type="EC" id="2.3.1.86"/>
    </reaction>
</comment>
<evidence type="ECO:0000256" key="12">
    <source>
        <dbReference type="ARBA" id="ARBA00048237"/>
    </source>
</evidence>
<keyword evidence="7 17" id="KW-0560">Oxidoreductase</keyword>
<keyword evidence="4 17" id="KW-0808">Transferase</keyword>
<dbReference type="InterPro" id="IPR013785">
    <property type="entry name" value="Aldolase_TIM"/>
</dbReference>
<evidence type="ECO:0000256" key="15">
    <source>
        <dbReference type="ARBA" id="ARBA00048572"/>
    </source>
</evidence>
<proteinExistence type="inferred from homology"/>
<dbReference type="FunFam" id="1.20.930.70:FF:000001">
    <property type="entry name" value="Fatty acid synthase beta subunit dehydratase"/>
    <property type="match status" value="1"/>
</dbReference>
<protein>
    <recommendedName>
        <fullName evidence="19">Malonyl-CoA:ACP transacylase (MAT) domain-containing protein</fullName>
    </recommendedName>
</protein>
<dbReference type="OrthoDB" id="4251012at2759"/>
<feature type="active site" description="For malonyltransferase activity" evidence="18">
    <location>
        <position position="1812"/>
    </location>
</feature>
<dbReference type="Gene3D" id="3.20.20.70">
    <property type="entry name" value="Aldolase class I"/>
    <property type="match status" value="1"/>
</dbReference>
<keyword evidence="21" id="KW-1185">Reference proteome</keyword>
<dbReference type="Pfam" id="PF16073">
    <property type="entry name" value="SAT"/>
    <property type="match status" value="1"/>
</dbReference>
<keyword evidence="8 17" id="KW-0520">NAD</keyword>
<dbReference type="InterPro" id="IPR029069">
    <property type="entry name" value="HotDog_dom_sf"/>
</dbReference>
<keyword evidence="5 17" id="KW-0378">Hydrolase</keyword>
<organism evidence="20 21">
    <name type="scientific">Talaromyces rugulosus</name>
    <name type="common">Penicillium rugulosum</name>
    <dbReference type="NCBI Taxonomy" id="121627"/>
    <lineage>
        <taxon>Eukaryota</taxon>
        <taxon>Fungi</taxon>
        <taxon>Dikarya</taxon>
        <taxon>Ascomycota</taxon>
        <taxon>Pezizomycotina</taxon>
        <taxon>Eurotiomycetes</taxon>
        <taxon>Eurotiomycetidae</taxon>
        <taxon>Eurotiales</taxon>
        <taxon>Trichocomaceae</taxon>
        <taxon>Talaromyces</taxon>
        <taxon>Talaromyces sect. Islandici</taxon>
    </lineage>
</organism>
<evidence type="ECO:0000256" key="13">
    <source>
        <dbReference type="ARBA" id="ARBA00048462"/>
    </source>
</evidence>
<keyword evidence="10" id="KW-0511">Multifunctional enzyme</keyword>
<dbReference type="PANTHER" id="PTHR10982">
    <property type="entry name" value="MALONYL COA-ACYL CARRIER PROTEIN TRANSACYLASE"/>
    <property type="match status" value="1"/>
</dbReference>
<dbReference type="GO" id="GO:0004313">
    <property type="term" value="F:[acyl-carrier-protein] S-acetyltransferase activity"/>
    <property type="evidence" value="ECO:0007669"/>
    <property type="project" value="UniProtKB-EC"/>
</dbReference>
<dbReference type="InterPro" id="IPR016035">
    <property type="entry name" value="Acyl_Trfase/lysoPLipase"/>
</dbReference>
<comment type="catalytic activity">
    <reaction evidence="14">
        <text>(9Z)-octadecenoyl-[ACP] + H2O = (9Z)-octadecenoate + holo-[ACP] + H(+)</text>
        <dbReference type="Rhea" id="RHEA:15057"/>
        <dbReference type="Rhea" id="RHEA-COMP:9685"/>
        <dbReference type="Rhea" id="RHEA-COMP:9924"/>
        <dbReference type="ChEBI" id="CHEBI:15377"/>
        <dbReference type="ChEBI" id="CHEBI:15378"/>
        <dbReference type="ChEBI" id="CHEBI:30823"/>
        <dbReference type="ChEBI" id="CHEBI:64479"/>
        <dbReference type="ChEBI" id="CHEBI:78783"/>
        <dbReference type="EC" id="3.1.2.14"/>
    </reaction>
</comment>
<dbReference type="InterPro" id="IPR003965">
    <property type="entry name" value="Fatty_acid_synthase"/>
</dbReference>
<dbReference type="Gene3D" id="3.40.366.10">
    <property type="entry name" value="Malonyl-Coenzyme A Acyl Carrier Protein, domain 2"/>
    <property type="match status" value="3"/>
</dbReference>
<dbReference type="Pfam" id="PF01575">
    <property type="entry name" value="MaoC_dehydratas"/>
    <property type="match status" value="1"/>
</dbReference>
<evidence type="ECO:0000256" key="8">
    <source>
        <dbReference type="ARBA" id="ARBA00023027"/>
    </source>
</evidence>
<comment type="catalytic activity">
    <reaction evidence="15">
        <text>a 2,3-saturated acyl-[ACP] + NAD(+) = a (2E)-enoyl-[ACP] + NADH + H(+)</text>
        <dbReference type="Rhea" id="RHEA:10240"/>
        <dbReference type="Rhea" id="RHEA-COMP:9925"/>
        <dbReference type="Rhea" id="RHEA-COMP:9926"/>
        <dbReference type="ChEBI" id="CHEBI:15378"/>
        <dbReference type="ChEBI" id="CHEBI:57540"/>
        <dbReference type="ChEBI" id="CHEBI:57945"/>
        <dbReference type="ChEBI" id="CHEBI:78784"/>
        <dbReference type="ChEBI" id="CHEBI:78785"/>
        <dbReference type="EC" id="1.3.1.9"/>
    </reaction>
</comment>
<dbReference type="RefSeq" id="XP_035349104.1">
    <property type="nucleotide sequence ID" value="XM_035493211.1"/>
</dbReference>
<dbReference type="GO" id="GO:0004318">
    <property type="term" value="F:enoyl-[acyl-carrier-protein] reductase (NADH) activity"/>
    <property type="evidence" value="ECO:0007669"/>
    <property type="project" value="UniProtKB-UniRule"/>
</dbReference>
<dbReference type="EMBL" id="CP055902">
    <property type="protein sequence ID" value="QKX62930.1"/>
    <property type="molecule type" value="Genomic_DNA"/>
</dbReference>
<dbReference type="Pfam" id="PF00698">
    <property type="entry name" value="Acyl_transf_1"/>
    <property type="match status" value="1"/>
</dbReference>
<evidence type="ECO:0000256" key="5">
    <source>
        <dbReference type="ARBA" id="ARBA00022801"/>
    </source>
</evidence>
<feature type="domain" description="Malonyl-CoA:ACP transacylase (MAT)" evidence="19">
    <location>
        <begin position="1668"/>
        <end position="1985"/>
    </location>
</feature>
<dbReference type="GO" id="GO:0016297">
    <property type="term" value="F:fatty acyl-[ACP] hydrolase activity"/>
    <property type="evidence" value="ECO:0007669"/>
    <property type="project" value="UniProtKB-EC"/>
</dbReference>
<evidence type="ECO:0000256" key="18">
    <source>
        <dbReference type="PIRSR" id="PIRSR005562-1"/>
    </source>
</evidence>
<evidence type="ECO:0000256" key="11">
    <source>
        <dbReference type="ARBA" id="ARBA00033756"/>
    </source>
</evidence>
<dbReference type="Pfam" id="PF17951">
    <property type="entry name" value="FAS_meander"/>
    <property type="match status" value="1"/>
</dbReference>
<dbReference type="GO" id="GO:0004321">
    <property type="term" value="F:fatty-acyl-CoA synthase activity"/>
    <property type="evidence" value="ECO:0007669"/>
    <property type="project" value="UniProtKB-EC"/>
</dbReference>
<dbReference type="GO" id="GO:0004314">
    <property type="term" value="F:[acyl-carrier-protein] S-malonyltransferase activity"/>
    <property type="evidence" value="ECO:0007669"/>
    <property type="project" value="UniProtKB-EC"/>
</dbReference>